<evidence type="ECO:0000313" key="1">
    <source>
        <dbReference type="EMBL" id="PZO20698.1"/>
    </source>
</evidence>
<accession>A0A2W4WN26</accession>
<reference evidence="2" key="1">
    <citation type="submission" date="2018-04" db="EMBL/GenBank/DDBJ databases">
        <authorList>
            <person name="Cornet L."/>
        </authorList>
    </citation>
    <scope>NUCLEOTIDE SEQUENCE [LARGE SCALE GENOMIC DNA]</scope>
</reference>
<dbReference type="Pfam" id="PF11378">
    <property type="entry name" value="DUF3181"/>
    <property type="match status" value="1"/>
</dbReference>
<comment type="caution">
    <text evidence="1">The sequence shown here is derived from an EMBL/GenBank/DDBJ whole genome shotgun (WGS) entry which is preliminary data.</text>
</comment>
<dbReference type="EMBL" id="QBMC01000027">
    <property type="protein sequence ID" value="PZO20698.1"/>
    <property type="molecule type" value="Genomic_DNA"/>
</dbReference>
<gene>
    <name evidence="1" type="ORF">DCF25_06265</name>
</gene>
<dbReference type="AlphaFoldDB" id="A0A2W4WN26"/>
<name>A0A2W4WN26_9CYAN</name>
<protein>
    <submittedName>
        <fullName evidence="1">Thylakoid-associated protein</fullName>
    </submittedName>
</protein>
<proteinExistence type="predicted"/>
<evidence type="ECO:0000313" key="2">
    <source>
        <dbReference type="Proteomes" id="UP000249354"/>
    </source>
</evidence>
<sequence>MATVNSTENVEALAAEIGENIYMDIAKWHLYLGAAKLHTPLAEKLLPMVNSGDISEDSVIKVLQNIPIKLGGGKKTLPLADLMPMQCHVNLIDLLEEFQRKL</sequence>
<reference evidence="1 2" key="2">
    <citation type="submission" date="2018-06" db="EMBL/GenBank/DDBJ databases">
        <title>Metagenomic assembly of (sub)arctic Cyanobacteria and their associated microbiome from non-axenic cultures.</title>
        <authorList>
            <person name="Baurain D."/>
        </authorList>
    </citation>
    <scope>NUCLEOTIDE SEQUENCE [LARGE SCALE GENOMIC DNA]</scope>
    <source>
        <strain evidence="1">ULC129bin1</strain>
    </source>
</reference>
<organism evidence="1 2">
    <name type="scientific">Leptolyngbya foveolarum</name>
    <dbReference type="NCBI Taxonomy" id="47253"/>
    <lineage>
        <taxon>Bacteria</taxon>
        <taxon>Bacillati</taxon>
        <taxon>Cyanobacteriota</taxon>
        <taxon>Cyanophyceae</taxon>
        <taxon>Leptolyngbyales</taxon>
        <taxon>Leptolyngbyaceae</taxon>
        <taxon>Leptolyngbya group</taxon>
        <taxon>Leptolyngbya</taxon>
    </lineage>
</organism>
<dbReference type="Proteomes" id="UP000249354">
    <property type="component" value="Unassembled WGS sequence"/>
</dbReference>
<dbReference type="InterPro" id="IPR021518">
    <property type="entry name" value="DUF3181"/>
</dbReference>